<dbReference type="GO" id="GO:0016747">
    <property type="term" value="F:acyltransferase activity, transferring groups other than amino-acyl groups"/>
    <property type="evidence" value="ECO:0007669"/>
    <property type="project" value="InterPro"/>
</dbReference>
<keyword evidence="2" id="KW-0808">Transferase</keyword>
<dbReference type="Pfam" id="PF13527">
    <property type="entry name" value="Acetyltransf_9"/>
    <property type="match status" value="1"/>
</dbReference>
<dbReference type="EMBL" id="DWWM01000029">
    <property type="protein sequence ID" value="HJC36486.1"/>
    <property type="molecule type" value="Genomic_DNA"/>
</dbReference>
<protein>
    <submittedName>
        <fullName evidence="2">GNAT family N-acetyltransferase</fullName>
        <ecNumber evidence="2">2.3.1.-</ecNumber>
    </submittedName>
</protein>
<evidence type="ECO:0000313" key="2">
    <source>
        <dbReference type="EMBL" id="HJC36486.1"/>
    </source>
</evidence>
<comment type="caution">
    <text evidence="2">The sequence shown here is derived from an EMBL/GenBank/DDBJ whole genome shotgun (WGS) entry which is preliminary data.</text>
</comment>
<dbReference type="InterPro" id="IPR016181">
    <property type="entry name" value="Acyl_CoA_acyltransferase"/>
</dbReference>
<dbReference type="PANTHER" id="PTHR41373">
    <property type="entry name" value="DUF2156 DOMAIN-CONTAINING PROTEIN"/>
    <property type="match status" value="1"/>
</dbReference>
<gene>
    <name evidence="2" type="ORF">H9702_05080</name>
</gene>
<name>A0A9D2NQ07_9FIRM</name>
<reference evidence="2" key="2">
    <citation type="submission" date="2021-04" db="EMBL/GenBank/DDBJ databases">
        <authorList>
            <person name="Gilroy R."/>
        </authorList>
    </citation>
    <scope>NUCLEOTIDE SEQUENCE</scope>
    <source>
        <strain evidence="2">CHK187-11901</strain>
    </source>
</reference>
<reference evidence="2" key="1">
    <citation type="journal article" date="2021" name="PeerJ">
        <title>Extensive microbial diversity within the chicken gut microbiome revealed by metagenomics and culture.</title>
        <authorList>
            <person name="Gilroy R."/>
            <person name="Ravi A."/>
            <person name="Getino M."/>
            <person name="Pursley I."/>
            <person name="Horton D.L."/>
            <person name="Alikhan N.F."/>
            <person name="Baker D."/>
            <person name="Gharbi K."/>
            <person name="Hall N."/>
            <person name="Watson M."/>
            <person name="Adriaenssens E.M."/>
            <person name="Foster-Nyarko E."/>
            <person name="Jarju S."/>
            <person name="Secka A."/>
            <person name="Antonio M."/>
            <person name="Oren A."/>
            <person name="Chaudhuri R.R."/>
            <person name="La Ragione R."/>
            <person name="Hildebrand F."/>
            <person name="Pallen M.J."/>
        </authorList>
    </citation>
    <scope>NUCLEOTIDE SEQUENCE</scope>
    <source>
        <strain evidence="2">CHK187-11901</strain>
    </source>
</reference>
<dbReference type="InterPro" id="IPR016732">
    <property type="entry name" value="UCP018688"/>
</dbReference>
<sequence length="572" mass="67137">MKKLTIDNMHELQPWIALAGYEDCNANVVTMLMWQYPYPFYFEVHAHFALVCFHIEAEDETYWYMPFCAEEYRMEAVSAMLAYGRQHSIPARMSCLSREWRDWLAEHFQDQVVFDIRWDGKDYIYSRTQQETLKGKKMQKRRNHYNAFLKEYEGRWAFHRLSRDDFDDIFSLLSEWQDSHDDIFGIQEEEQGIRFLLEHAEELSLDGGVITIDGRMKAFSIVSHTTPYMLDIHVEKADRNIRGLYVAILKNYLEIADPAVTLINREDDMGLPSLIKAKRDMHPIRIAQKYTAVFRSWEISTPKPEEKDQLNALWLDSFAEETPKSAEFYFSRMYRPQDCRVLRSGDQIIAMCMFPQWQLSLNGRPVSFRFLEGVAVRREYRRCGYMKRLLDHVFQEFADARWILQAYDWDLYVSFGFAKSHFMKRVILDKTALPPKEGSWTDADAAICLSLYETMMRGHDGFRIRDLTYYQDFWLPYQACCGMRVQVFLHEGQAEGYACWEEREEERLISELVCISEAAALRMLASLTSADKTTTAIVSPKLNIPGKSETVPVLMAREPLSLHAPCFLSECL</sequence>
<proteinExistence type="predicted"/>
<dbReference type="Proteomes" id="UP000823896">
    <property type="component" value="Unassembled WGS sequence"/>
</dbReference>
<dbReference type="InterPro" id="IPR024320">
    <property type="entry name" value="LPG_synthase_C"/>
</dbReference>
<keyword evidence="2" id="KW-0012">Acyltransferase</keyword>
<dbReference type="CDD" id="cd04301">
    <property type="entry name" value="NAT_SF"/>
    <property type="match status" value="1"/>
</dbReference>
<dbReference type="EC" id="2.3.1.-" evidence="2"/>
<dbReference type="SUPFAM" id="SSF55729">
    <property type="entry name" value="Acyl-CoA N-acyltransferases (Nat)"/>
    <property type="match status" value="3"/>
</dbReference>
<dbReference type="PROSITE" id="PS51186">
    <property type="entry name" value="GNAT"/>
    <property type="match status" value="1"/>
</dbReference>
<accession>A0A9D2NQ07</accession>
<dbReference type="PANTHER" id="PTHR41373:SF1">
    <property type="entry name" value="PHOSPHATIDYLGLYCEROL LYSYLTRANSFERASE C-TERMINAL DOMAIN-CONTAINING PROTEIN"/>
    <property type="match status" value="1"/>
</dbReference>
<dbReference type="Gene3D" id="3.40.630.30">
    <property type="match status" value="3"/>
</dbReference>
<dbReference type="InterPro" id="IPR000182">
    <property type="entry name" value="GNAT_dom"/>
</dbReference>
<evidence type="ECO:0000259" key="1">
    <source>
        <dbReference type="PROSITE" id="PS51186"/>
    </source>
</evidence>
<feature type="domain" description="N-acetyltransferase" evidence="1">
    <location>
        <begin position="297"/>
        <end position="439"/>
    </location>
</feature>
<organism evidence="2 3">
    <name type="scientific">Candidatus Merdibacter merdavium</name>
    <dbReference type="NCBI Taxonomy" id="2838692"/>
    <lineage>
        <taxon>Bacteria</taxon>
        <taxon>Bacillati</taxon>
        <taxon>Bacillota</taxon>
        <taxon>Erysipelotrichia</taxon>
        <taxon>Erysipelotrichales</taxon>
        <taxon>Erysipelotrichaceae</taxon>
        <taxon>Merdibacter</taxon>
    </lineage>
</organism>
<dbReference type="Pfam" id="PF09924">
    <property type="entry name" value="LPG_synthase_C"/>
    <property type="match status" value="1"/>
</dbReference>
<dbReference type="AlphaFoldDB" id="A0A9D2NQ07"/>
<evidence type="ECO:0000313" key="3">
    <source>
        <dbReference type="Proteomes" id="UP000823896"/>
    </source>
</evidence>